<dbReference type="InterPro" id="IPR032508">
    <property type="entry name" value="FecR_C"/>
</dbReference>
<dbReference type="PIRSF" id="PIRSF018266">
    <property type="entry name" value="FecR"/>
    <property type="match status" value="1"/>
</dbReference>
<organism evidence="3 4">
    <name type="scientific">Algoriphagus halophytocola</name>
    <dbReference type="NCBI Taxonomy" id="2991499"/>
    <lineage>
        <taxon>Bacteria</taxon>
        <taxon>Pseudomonadati</taxon>
        <taxon>Bacteroidota</taxon>
        <taxon>Cytophagia</taxon>
        <taxon>Cytophagales</taxon>
        <taxon>Cyclobacteriaceae</taxon>
        <taxon>Algoriphagus</taxon>
    </lineage>
</organism>
<sequence length="329" mass="37377">MDKEILIRFLNGVSTPEEAAQVVEWLDMPGSRAKLDQLLEESWESAPESNDTAALERIHTSIHSKLEPPKKTAWIGWNSMIMKVAALVVLFCSLIFSLFRWSDQPDTEIKEDLKIYTRNTQSGEKLRIRLPDQSYVILNSNSSLTFDSEYGKELRKISLEGEAFFEVASNKDVPFIVHSGELQTTALGTAFNVSFRKGKHQVALTEGKVKVQLLDKGQTLDDQLAKFLDPGTMASYDSEGKEFEVAAFDPVETTAWKEGRIRFKRKRLQDILGNLQDWYGVEITVHRSVQTNRRVSGEFNNESLENILEGLSFSLDFNYSINENQVTLK</sequence>
<dbReference type="RefSeq" id="WP_264809604.1">
    <property type="nucleotide sequence ID" value="NZ_CP110226.1"/>
</dbReference>
<dbReference type="PANTHER" id="PTHR30273:SF2">
    <property type="entry name" value="PROTEIN FECR"/>
    <property type="match status" value="1"/>
</dbReference>
<dbReference type="InterPro" id="IPR006860">
    <property type="entry name" value="FecR"/>
</dbReference>
<dbReference type="PANTHER" id="PTHR30273">
    <property type="entry name" value="PERIPLASMIC SIGNAL SENSOR AND SIGMA FACTOR ACTIVATOR FECR-RELATED"/>
    <property type="match status" value="1"/>
</dbReference>
<evidence type="ECO:0000313" key="4">
    <source>
        <dbReference type="Proteomes" id="UP001163156"/>
    </source>
</evidence>
<dbReference type="Pfam" id="PF04773">
    <property type="entry name" value="FecR"/>
    <property type="match status" value="1"/>
</dbReference>
<accession>A0ABY6MH14</accession>
<evidence type="ECO:0000259" key="1">
    <source>
        <dbReference type="Pfam" id="PF04773"/>
    </source>
</evidence>
<dbReference type="Proteomes" id="UP001163156">
    <property type="component" value="Chromosome"/>
</dbReference>
<reference evidence="3" key="1">
    <citation type="submission" date="2022-10" db="EMBL/GenBank/DDBJ databases">
        <title>Algoriphagus sp. a novel bacteria isolate from halophytes salicornia europaea.</title>
        <authorList>
            <person name="Peng Y."/>
            <person name="Jiang L."/>
            <person name="Lee J."/>
        </authorList>
    </citation>
    <scope>NUCLEOTIDE SEQUENCE</scope>
    <source>
        <strain evidence="3">TR-M5</strain>
    </source>
</reference>
<dbReference type="InterPro" id="IPR012373">
    <property type="entry name" value="Ferrdict_sens_TM"/>
</dbReference>
<feature type="domain" description="FecR protein" evidence="1">
    <location>
        <begin position="119"/>
        <end position="210"/>
    </location>
</feature>
<dbReference type="EMBL" id="CP110226">
    <property type="protein sequence ID" value="UZD23075.1"/>
    <property type="molecule type" value="Genomic_DNA"/>
</dbReference>
<gene>
    <name evidence="3" type="ORF">OM944_00985</name>
</gene>
<feature type="domain" description="Protein FecR C-terminal" evidence="2">
    <location>
        <begin position="261"/>
        <end position="328"/>
    </location>
</feature>
<dbReference type="Pfam" id="PF16344">
    <property type="entry name" value="FecR_C"/>
    <property type="match status" value="1"/>
</dbReference>
<dbReference type="Gene3D" id="3.55.50.30">
    <property type="match status" value="1"/>
</dbReference>
<evidence type="ECO:0000259" key="2">
    <source>
        <dbReference type="Pfam" id="PF16344"/>
    </source>
</evidence>
<proteinExistence type="predicted"/>
<dbReference type="Gene3D" id="2.60.120.1440">
    <property type="match status" value="1"/>
</dbReference>
<keyword evidence="4" id="KW-1185">Reference proteome</keyword>
<protein>
    <submittedName>
        <fullName evidence="3">FecR domain-containing protein</fullName>
    </submittedName>
</protein>
<evidence type="ECO:0000313" key="3">
    <source>
        <dbReference type="EMBL" id="UZD23075.1"/>
    </source>
</evidence>
<name>A0ABY6MH14_9BACT</name>